<feature type="domain" description="Transposase IS4-like" evidence="1">
    <location>
        <begin position="131"/>
        <end position="356"/>
    </location>
</feature>
<reference evidence="3" key="1">
    <citation type="submission" date="2022-09" db="EMBL/GenBank/DDBJ databases">
        <title>genome sequence of Deinococcus rubellus.</title>
        <authorList>
            <person name="Srinivasan S."/>
        </authorList>
    </citation>
    <scope>NUCLEOTIDE SEQUENCE</scope>
    <source>
        <strain evidence="3">Ant6</strain>
    </source>
</reference>
<evidence type="ECO:0000259" key="2">
    <source>
        <dbReference type="Pfam" id="PF13006"/>
    </source>
</evidence>
<evidence type="ECO:0000313" key="3">
    <source>
        <dbReference type="EMBL" id="UWX65229.1"/>
    </source>
</evidence>
<dbReference type="SUPFAM" id="SSF53098">
    <property type="entry name" value="Ribonuclease H-like"/>
    <property type="match status" value="1"/>
</dbReference>
<dbReference type="PANTHER" id="PTHR37529">
    <property type="entry name" value="TRANSPOSASE INSG FOR INSERTION SEQUENCE ELEMENT IS4-RELATED"/>
    <property type="match status" value="1"/>
</dbReference>
<dbReference type="InterPro" id="IPR047952">
    <property type="entry name" value="Transpos_IS4"/>
</dbReference>
<keyword evidence="4" id="KW-1185">Reference proteome</keyword>
<evidence type="ECO:0000313" key="4">
    <source>
        <dbReference type="Proteomes" id="UP001060261"/>
    </source>
</evidence>
<dbReference type="InterPro" id="IPR002559">
    <property type="entry name" value="Transposase_11"/>
</dbReference>
<organism evidence="3 4">
    <name type="scientific">Deinococcus rubellus</name>
    <dbReference type="NCBI Taxonomy" id="1889240"/>
    <lineage>
        <taxon>Bacteria</taxon>
        <taxon>Thermotogati</taxon>
        <taxon>Deinococcota</taxon>
        <taxon>Deinococci</taxon>
        <taxon>Deinococcales</taxon>
        <taxon>Deinococcaceae</taxon>
        <taxon>Deinococcus</taxon>
    </lineage>
</organism>
<proteinExistence type="predicted"/>
<dbReference type="Pfam" id="PF01609">
    <property type="entry name" value="DDE_Tnp_1"/>
    <property type="match status" value="1"/>
</dbReference>
<dbReference type="RefSeq" id="WP_260561485.1">
    <property type="nucleotide sequence ID" value="NZ_BAABEC010000192.1"/>
</dbReference>
<accession>A0ABY5YLU3</accession>
<sequence>MNLGTALLTTARDQPLDHFATFETSLDATLVTQALEATGTASVRRRKLPAERAVWLMLGMALLRDRSIQAVCDHLHLILPDHTGKTTISSAGLAQARDRLGIAPLKHLFDAVVTRHGREQLDANRWRGLAVLGIDGTTLRVPDSDENRAHFTLPSSGAHRESAYPQARVVGLMALGSHFLLDLKVGTYTESEESLSSGFDEQLPDHCVLMVDRGLLDDRRFYRHQQRGEERHWLVRAKSNLVWTVLEILGPNEVIAEVPFRRPARRSDPTLPRSMRIRVICDQLPGFKPQWLLTSMLDAERYPAAEIIELYHQRWKLETGFDELHTHTLERLEALRSQTPDRIRQELFALAVVYNLVRLEMARVAGHLEVSPLRISYRTSLLLVRTLWLSAWVVAAGRLPQYLEQLTSDIALLVLPAKRPRSYPRAVKIKMTRYPRKVRVSAPLPS</sequence>
<feature type="domain" description="Transposase IS4 N-terminal" evidence="2">
    <location>
        <begin position="18"/>
        <end position="110"/>
    </location>
</feature>
<dbReference type="PANTHER" id="PTHR37529:SF1">
    <property type="entry name" value="TRANSPOSASE INSG FOR INSERTION SEQUENCE ELEMENT IS4-RELATED"/>
    <property type="match status" value="1"/>
</dbReference>
<name>A0ABY5YLU3_9DEIO</name>
<evidence type="ECO:0000259" key="1">
    <source>
        <dbReference type="Pfam" id="PF01609"/>
    </source>
</evidence>
<dbReference type="EMBL" id="CP104213">
    <property type="protein sequence ID" value="UWX65229.1"/>
    <property type="molecule type" value="Genomic_DNA"/>
</dbReference>
<gene>
    <name evidence="3" type="ORF">N0D28_06125</name>
</gene>
<dbReference type="Pfam" id="PF13006">
    <property type="entry name" value="Nterm_IS4"/>
    <property type="match status" value="1"/>
</dbReference>
<dbReference type="NCBIfam" id="NF033592">
    <property type="entry name" value="transpos_IS4_1"/>
    <property type="match status" value="1"/>
</dbReference>
<dbReference type="Proteomes" id="UP001060261">
    <property type="component" value="Chromosome"/>
</dbReference>
<protein>
    <submittedName>
        <fullName evidence="3">IS4 family transposase</fullName>
    </submittedName>
</protein>
<dbReference type="InterPro" id="IPR012337">
    <property type="entry name" value="RNaseH-like_sf"/>
</dbReference>
<dbReference type="InterPro" id="IPR024473">
    <property type="entry name" value="Transposases_IS4_N"/>
</dbReference>